<name>A0A2I0VGL7_9ASPA</name>
<dbReference type="Gene3D" id="1.25.40.10">
    <property type="entry name" value="Tetratricopeptide repeat domain"/>
    <property type="match status" value="1"/>
</dbReference>
<sequence>MEVPKDQMASLLENGLFDSAQMLGCFLVSSTVTNVEASPYLKAENLVSIS</sequence>
<dbReference type="InterPro" id="IPR011990">
    <property type="entry name" value="TPR-like_helical_dom_sf"/>
</dbReference>
<dbReference type="EMBL" id="KZ503633">
    <property type="protein sequence ID" value="PKU62514.1"/>
    <property type="molecule type" value="Genomic_DNA"/>
</dbReference>
<keyword evidence="2" id="KW-1185">Reference proteome</keyword>
<gene>
    <name evidence="1" type="primary">APC7</name>
    <name evidence="1" type="ORF">MA16_Dca022186</name>
</gene>
<evidence type="ECO:0000313" key="2">
    <source>
        <dbReference type="Proteomes" id="UP000233837"/>
    </source>
</evidence>
<dbReference type="AlphaFoldDB" id="A0A2I0VGL7"/>
<dbReference type="Proteomes" id="UP000233837">
    <property type="component" value="Unassembled WGS sequence"/>
</dbReference>
<protein>
    <submittedName>
        <fullName evidence="1">Anaphase-promoting complex subunit 7</fullName>
    </submittedName>
</protein>
<dbReference type="STRING" id="906689.A0A2I0VGL7"/>
<proteinExistence type="predicted"/>
<evidence type="ECO:0000313" key="1">
    <source>
        <dbReference type="EMBL" id="PKU62514.1"/>
    </source>
</evidence>
<reference evidence="1 2" key="1">
    <citation type="journal article" date="2016" name="Sci. Rep.">
        <title>The Dendrobium catenatum Lindl. genome sequence provides insights into polysaccharide synthase, floral development and adaptive evolution.</title>
        <authorList>
            <person name="Zhang G.Q."/>
            <person name="Xu Q."/>
            <person name="Bian C."/>
            <person name="Tsai W.C."/>
            <person name="Yeh C.M."/>
            <person name="Liu K.W."/>
            <person name="Yoshida K."/>
            <person name="Zhang L.S."/>
            <person name="Chang S.B."/>
            <person name="Chen F."/>
            <person name="Shi Y."/>
            <person name="Su Y.Y."/>
            <person name="Zhang Y.Q."/>
            <person name="Chen L.J."/>
            <person name="Yin Y."/>
            <person name="Lin M."/>
            <person name="Huang H."/>
            <person name="Deng H."/>
            <person name="Wang Z.W."/>
            <person name="Zhu S.L."/>
            <person name="Zhao X."/>
            <person name="Deng C."/>
            <person name="Niu S.C."/>
            <person name="Huang J."/>
            <person name="Wang M."/>
            <person name="Liu G.H."/>
            <person name="Yang H.J."/>
            <person name="Xiao X.J."/>
            <person name="Hsiao Y.Y."/>
            <person name="Wu W.L."/>
            <person name="Chen Y.Y."/>
            <person name="Mitsuda N."/>
            <person name="Ohme-Takagi M."/>
            <person name="Luo Y.B."/>
            <person name="Van de Peer Y."/>
            <person name="Liu Z.J."/>
        </authorList>
    </citation>
    <scope>NUCLEOTIDE SEQUENCE [LARGE SCALE GENOMIC DNA]</scope>
    <source>
        <tissue evidence="1">The whole plant</tissue>
    </source>
</reference>
<accession>A0A2I0VGL7</accession>
<organism evidence="1 2">
    <name type="scientific">Dendrobium catenatum</name>
    <dbReference type="NCBI Taxonomy" id="906689"/>
    <lineage>
        <taxon>Eukaryota</taxon>
        <taxon>Viridiplantae</taxon>
        <taxon>Streptophyta</taxon>
        <taxon>Embryophyta</taxon>
        <taxon>Tracheophyta</taxon>
        <taxon>Spermatophyta</taxon>
        <taxon>Magnoliopsida</taxon>
        <taxon>Liliopsida</taxon>
        <taxon>Asparagales</taxon>
        <taxon>Orchidaceae</taxon>
        <taxon>Epidendroideae</taxon>
        <taxon>Malaxideae</taxon>
        <taxon>Dendrobiinae</taxon>
        <taxon>Dendrobium</taxon>
    </lineage>
</organism>
<reference evidence="1 2" key="2">
    <citation type="journal article" date="2017" name="Nature">
        <title>The Apostasia genome and the evolution of orchids.</title>
        <authorList>
            <person name="Zhang G.Q."/>
            <person name="Liu K.W."/>
            <person name="Li Z."/>
            <person name="Lohaus R."/>
            <person name="Hsiao Y.Y."/>
            <person name="Niu S.C."/>
            <person name="Wang J.Y."/>
            <person name="Lin Y.C."/>
            <person name="Xu Q."/>
            <person name="Chen L.J."/>
            <person name="Yoshida K."/>
            <person name="Fujiwara S."/>
            <person name="Wang Z.W."/>
            <person name="Zhang Y.Q."/>
            <person name="Mitsuda N."/>
            <person name="Wang M."/>
            <person name="Liu G.H."/>
            <person name="Pecoraro L."/>
            <person name="Huang H.X."/>
            <person name="Xiao X.J."/>
            <person name="Lin M."/>
            <person name="Wu X.Y."/>
            <person name="Wu W.L."/>
            <person name="Chen Y.Y."/>
            <person name="Chang S.B."/>
            <person name="Sakamoto S."/>
            <person name="Ohme-Takagi M."/>
            <person name="Yagi M."/>
            <person name="Zeng S.J."/>
            <person name="Shen C.Y."/>
            <person name="Yeh C.M."/>
            <person name="Luo Y.B."/>
            <person name="Tsai W.C."/>
            <person name="Van de Peer Y."/>
            <person name="Liu Z.J."/>
        </authorList>
    </citation>
    <scope>NUCLEOTIDE SEQUENCE [LARGE SCALE GENOMIC DNA]</scope>
    <source>
        <tissue evidence="1">The whole plant</tissue>
    </source>
</reference>